<name>A0A4Y2AXM2_ARAVE</name>
<proteinExistence type="predicted"/>
<reference evidence="1 2" key="1">
    <citation type="journal article" date="2019" name="Sci. Rep.">
        <title>Orb-weaving spider Araneus ventricosus genome elucidates the spidroin gene catalogue.</title>
        <authorList>
            <person name="Kono N."/>
            <person name="Nakamura H."/>
            <person name="Ohtoshi R."/>
            <person name="Moran D.A.P."/>
            <person name="Shinohara A."/>
            <person name="Yoshida Y."/>
            <person name="Fujiwara M."/>
            <person name="Mori M."/>
            <person name="Tomita M."/>
            <person name="Arakawa K."/>
        </authorList>
    </citation>
    <scope>NUCLEOTIDE SEQUENCE [LARGE SCALE GENOMIC DNA]</scope>
</reference>
<keyword evidence="2" id="KW-1185">Reference proteome</keyword>
<protein>
    <submittedName>
        <fullName evidence="1">Uncharacterized protein</fullName>
    </submittedName>
</protein>
<comment type="caution">
    <text evidence="1">The sequence shown here is derived from an EMBL/GenBank/DDBJ whole genome shotgun (WGS) entry which is preliminary data.</text>
</comment>
<dbReference type="Proteomes" id="UP000499080">
    <property type="component" value="Unassembled WGS sequence"/>
</dbReference>
<evidence type="ECO:0000313" key="2">
    <source>
        <dbReference type="Proteomes" id="UP000499080"/>
    </source>
</evidence>
<organism evidence="1 2">
    <name type="scientific">Araneus ventricosus</name>
    <name type="common">Orbweaver spider</name>
    <name type="synonym">Epeira ventricosa</name>
    <dbReference type="NCBI Taxonomy" id="182803"/>
    <lineage>
        <taxon>Eukaryota</taxon>
        <taxon>Metazoa</taxon>
        <taxon>Ecdysozoa</taxon>
        <taxon>Arthropoda</taxon>
        <taxon>Chelicerata</taxon>
        <taxon>Arachnida</taxon>
        <taxon>Araneae</taxon>
        <taxon>Araneomorphae</taxon>
        <taxon>Entelegynae</taxon>
        <taxon>Araneoidea</taxon>
        <taxon>Araneidae</taxon>
        <taxon>Araneus</taxon>
    </lineage>
</organism>
<sequence length="100" mass="11141">MDRCDIGNVNGVTTADVLECGLVAQSQIRKERVVGSRSNITERFLRPDAPFWLCVVVWKVRYWAPSVTEHSSKLQGFLYFKAALGGALLNDVISKFALPI</sequence>
<dbReference type="EMBL" id="BGPR01000035">
    <property type="protein sequence ID" value="GBL83925.1"/>
    <property type="molecule type" value="Genomic_DNA"/>
</dbReference>
<evidence type="ECO:0000313" key="1">
    <source>
        <dbReference type="EMBL" id="GBL83925.1"/>
    </source>
</evidence>
<dbReference type="AlphaFoldDB" id="A0A4Y2AXM2"/>
<accession>A0A4Y2AXM2</accession>
<gene>
    <name evidence="1" type="ORF">AVEN_100821_1</name>
</gene>